<feature type="region of interest" description="Disordered" evidence="1">
    <location>
        <begin position="97"/>
        <end position="128"/>
    </location>
</feature>
<protein>
    <submittedName>
        <fullName evidence="2">Uncharacterized protein</fullName>
    </submittedName>
</protein>
<keyword evidence="3" id="KW-1185">Reference proteome</keyword>
<evidence type="ECO:0000313" key="3">
    <source>
        <dbReference type="Proteomes" id="UP001281410"/>
    </source>
</evidence>
<dbReference type="EMBL" id="JANJYJ010000005">
    <property type="protein sequence ID" value="KAK3211693.1"/>
    <property type="molecule type" value="Genomic_DNA"/>
</dbReference>
<sequence>MACITKTRDNVENYMDDYLKKTAYLKTYSNEIHEIPDENLCPKGQFEIVLPPVKRGRAGRPKLSRRKGSNEPLRVQRSNGFRCEKCKEVGHNSMTCKNNPTTAAASTAPYMPQKVPKRNRNELNTLWT</sequence>
<name>A0AAE0ADZ4_9ROSI</name>
<accession>A0AAE0ADZ4</accession>
<evidence type="ECO:0000256" key="1">
    <source>
        <dbReference type="SAM" id="MobiDB-lite"/>
    </source>
</evidence>
<dbReference type="AlphaFoldDB" id="A0AAE0ADZ4"/>
<reference evidence="2" key="1">
    <citation type="journal article" date="2023" name="Plant J.">
        <title>Genome sequences and population genomics provide insights into the demographic history, inbreeding, and mutation load of two 'living fossil' tree species of Dipteronia.</title>
        <authorList>
            <person name="Feng Y."/>
            <person name="Comes H.P."/>
            <person name="Chen J."/>
            <person name="Zhu S."/>
            <person name="Lu R."/>
            <person name="Zhang X."/>
            <person name="Li P."/>
            <person name="Qiu J."/>
            <person name="Olsen K.M."/>
            <person name="Qiu Y."/>
        </authorList>
    </citation>
    <scope>NUCLEOTIDE SEQUENCE</scope>
    <source>
        <strain evidence="2">NBL</strain>
    </source>
</reference>
<comment type="caution">
    <text evidence="2">The sequence shown here is derived from an EMBL/GenBank/DDBJ whole genome shotgun (WGS) entry which is preliminary data.</text>
</comment>
<proteinExistence type="predicted"/>
<gene>
    <name evidence="2" type="ORF">Dsin_016399</name>
</gene>
<evidence type="ECO:0000313" key="2">
    <source>
        <dbReference type="EMBL" id="KAK3211693.1"/>
    </source>
</evidence>
<organism evidence="2 3">
    <name type="scientific">Dipteronia sinensis</name>
    <dbReference type="NCBI Taxonomy" id="43782"/>
    <lineage>
        <taxon>Eukaryota</taxon>
        <taxon>Viridiplantae</taxon>
        <taxon>Streptophyta</taxon>
        <taxon>Embryophyta</taxon>
        <taxon>Tracheophyta</taxon>
        <taxon>Spermatophyta</taxon>
        <taxon>Magnoliopsida</taxon>
        <taxon>eudicotyledons</taxon>
        <taxon>Gunneridae</taxon>
        <taxon>Pentapetalae</taxon>
        <taxon>rosids</taxon>
        <taxon>malvids</taxon>
        <taxon>Sapindales</taxon>
        <taxon>Sapindaceae</taxon>
        <taxon>Hippocastanoideae</taxon>
        <taxon>Acereae</taxon>
        <taxon>Dipteronia</taxon>
    </lineage>
</organism>
<dbReference type="Proteomes" id="UP001281410">
    <property type="component" value="Unassembled WGS sequence"/>
</dbReference>